<feature type="region of interest" description="Disordered" evidence="1">
    <location>
        <begin position="316"/>
        <end position="338"/>
    </location>
</feature>
<dbReference type="Proteomes" id="UP000807025">
    <property type="component" value="Unassembled WGS sequence"/>
</dbReference>
<dbReference type="EMBL" id="MU154759">
    <property type="protein sequence ID" value="KAF9487657.1"/>
    <property type="molecule type" value="Genomic_DNA"/>
</dbReference>
<evidence type="ECO:0000256" key="1">
    <source>
        <dbReference type="SAM" id="MobiDB-lite"/>
    </source>
</evidence>
<protein>
    <submittedName>
        <fullName evidence="2">Uncharacterized protein</fullName>
    </submittedName>
</protein>
<sequence length="421" mass="46754">MGWHYDKETGINSSTFYALCIEGVQVDFNDSWCPGATSSLYIWGWLSDKRNLLYTTIDFPKVLHWTPPASQPWSSQNSVEIEYLEDGDTRREMLVTQEEADERASRGMYDGLDVAHIAVTRTLSVGTGTVWFRVARSRHYSSIPCLDVRLVVEFGNSEECTRFLHEHMRILEHQFPAHMDAGIVTAIGDIVRALVPIRDDHLSARKNALQHDLPFSQFRELKHPYLAEVTDAAVINDIMGALVPIHDDLNAAERNAARRSIPLSQFKDECPQPKTHISAHARFFIRRVDWSATNSPPISPSHSNAFQSLNNIHLNFPSSARDNRHNNNPSSQNSPGTLSFTVEANGIHGLTGTNSVARGNSITISSEHRNVHINLAGIPGVNVNINFISGDNFFGAISGGNVGGRNNINTNVVTPAESWLP</sequence>
<keyword evidence="3" id="KW-1185">Reference proteome</keyword>
<comment type="caution">
    <text evidence="2">The sequence shown here is derived from an EMBL/GenBank/DDBJ whole genome shotgun (WGS) entry which is preliminary data.</text>
</comment>
<proteinExistence type="predicted"/>
<gene>
    <name evidence="2" type="ORF">BDN71DRAFT_1594388</name>
</gene>
<reference evidence="2" key="1">
    <citation type="submission" date="2020-11" db="EMBL/GenBank/DDBJ databases">
        <authorList>
            <consortium name="DOE Joint Genome Institute"/>
            <person name="Ahrendt S."/>
            <person name="Riley R."/>
            <person name="Andreopoulos W."/>
            <person name="Labutti K."/>
            <person name="Pangilinan J."/>
            <person name="Ruiz-Duenas F.J."/>
            <person name="Barrasa J.M."/>
            <person name="Sanchez-Garcia M."/>
            <person name="Camarero S."/>
            <person name="Miyauchi S."/>
            <person name="Serrano A."/>
            <person name="Linde D."/>
            <person name="Babiker R."/>
            <person name="Drula E."/>
            <person name="Ayuso-Fernandez I."/>
            <person name="Pacheco R."/>
            <person name="Padilla G."/>
            <person name="Ferreira P."/>
            <person name="Barriuso J."/>
            <person name="Kellner H."/>
            <person name="Castanera R."/>
            <person name="Alfaro M."/>
            <person name="Ramirez L."/>
            <person name="Pisabarro A.G."/>
            <person name="Kuo A."/>
            <person name="Tritt A."/>
            <person name="Lipzen A."/>
            <person name="He G."/>
            <person name="Yan M."/>
            <person name="Ng V."/>
            <person name="Cullen D."/>
            <person name="Martin F."/>
            <person name="Rosso M.-N."/>
            <person name="Henrissat B."/>
            <person name="Hibbett D."/>
            <person name="Martinez A.T."/>
            <person name="Grigoriev I.V."/>
        </authorList>
    </citation>
    <scope>NUCLEOTIDE SEQUENCE</scope>
    <source>
        <strain evidence="2">ATCC 90797</strain>
    </source>
</reference>
<name>A0A9P6D1N8_PLEER</name>
<organism evidence="2 3">
    <name type="scientific">Pleurotus eryngii</name>
    <name type="common">Boletus of the steppes</name>
    <dbReference type="NCBI Taxonomy" id="5323"/>
    <lineage>
        <taxon>Eukaryota</taxon>
        <taxon>Fungi</taxon>
        <taxon>Dikarya</taxon>
        <taxon>Basidiomycota</taxon>
        <taxon>Agaricomycotina</taxon>
        <taxon>Agaricomycetes</taxon>
        <taxon>Agaricomycetidae</taxon>
        <taxon>Agaricales</taxon>
        <taxon>Pleurotineae</taxon>
        <taxon>Pleurotaceae</taxon>
        <taxon>Pleurotus</taxon>
    </lineage>
</organism>
<accession>A0A9P6D1N8</accession>
<evidence type="ECO:0000313" key="3">
    <source>
        <dbReference type="Proteomes" id="UP000807025"/>
    </source>
</evidence>
<dbReference type="OrthoDB" id="10400718at2759"/>
<dbReference type="AlphaFoldDB" id="A0A9P6D1N8"/>
<evidence type="ECO:0000313" key="2">
    <source>
        <dbReference type="EMBL" id="KAF9487657.1"/>
    </source>
</evidence>